<dbReference type="InterPro" id="IPR011566">
    <property type="entry name" value="Ubq_synth_Coq7"/>
</dbReference>
<accession>A0A370FIN0</accession>
<sequence length="159" mass="17207">MRVNHVGEVCAQALYSAQAVTTADPLLKQELLRAAQEETDHLSWTRERLDKLGARPSLLNPLWYSGAFALGLIAGRLGDRWSLGFVQETERQVEAHLDGHLSRLPAGDVASRAVVARMKADEAAHAAWAEEAGGLPLPAPAKALMRAAARVMTTVAHRI</sequence>
<feature type="binding site" evidence="9">
    <location>
        <position position="125"/>
    </location>
    <ligand>
        <name>Fe cation</name>
        <dbReference type="ChEBI" id="CHEBI:24875"/>
        <label>2</label>
    </ligand>
</feature>
<comment type="similarity">
    <text evidence="9">Belongs to the COQ7 family.</text>
</comment>
<proteinExistence type="inferred from homology"/>
<keyword evidence="6 9" id="KW-0408">Iron</keyword>
<gene>
    <name evidence="9" type="primary">coq7</name>
    <name evidence="10" type="ORF">DFR41_10254</name>
</gene>
<dbReference type="NCBIfam" id="NF033656">
    <property type="entry name" value="DMQ_monoox_COQ7"/>
    <property type="match status" value="1"/>
</dbReference>
<comment type="cofactor">
    <cofactor evidence="9">
        <name>Fe cation</name>
        <dbReference type="ChEBI" id="CHEBI:24875"/>
    </cofactor>
    <text evidence="9">Binds 2 iron ions per subunit.</text>
</comment>
<dbReference type="HAMAP" id="MF_01658">
    <property type="entry name" value="COQ7"/>
    <property type="match status" value="1"/>
</dbReference>
<evidence type="ECO:0000256" key="5">
    <source>
        <dbReference type="ARBA" id="ARBA00023002"/>
    </source>
</evidence>
<organism evidence="10 11">
    <name type="scientific">Pseudacidovorax intermedius</name>
    <dbReference type="NCBI Taxonomy" id="433924"/>
    <lineage>
        <taxon>Bacteria</taxon>
        <taxon>Pseudomonadati</taxon>
        <taxon>Pseudomonadota</taxon>
        <taxon>Betaproteobacteria</taxon>
        <taxon>Burkholderiales</taxon>
        <taxon>Comamonadaceae</taxon>
        <taxon>Pseudacidovorax</taxon>
    </lineage>
</organism>
<dbReference type="EMBL" id="QQAV01000002">
    <property type="protein sequence ID" value="RDI27022.1"/>
    <property type="molecule type" value="Genomic_DNA"/>
</dbReference>
<comment type="pathway">
    <text evidence="1 9">Cofactor biosynthesis; ubiquinone biosynthesis.</text>
</comment>
<dbReference type="InterPro" id="IPR009078">
    <property type="entry name" value="Ferritin-like_SF"/>
</dbReference>
<evidence type="ECO:0000256" key="9">
    <source>
        <dbReference type="HAMAP-Rule" id="MF_01658"/>
    </source>
</evidence>
<dbReference type="GO" id="GO:0008682">
    <property type="term" value="F:3-demethoxyubiquinol 3-hydroxylase activity"/>
    <property type="evidence" value="ECO:0007669"/>
    <property type="project" value="UniProtKB-EC"/>
</dbReference>
<keyword evidence="5 9" id="KW-0560">Oxidoreductase</keyword>
<reference evidence="10 11" key="1">
    <citation type="submission" date="2018-07" db="EMBL/GenBank/DDBJ databases">
        <title>Genomic Encyclopedia of Type Strains, Phase IV (KMG-IV): sequencing the most valuable type-strain genomes for metagenomic binning, comparative biology and taxonomic classification.</title>
        <authorList>
            <person name="Goeker M."/>
        </authorList>
    </citation>
    <scope>NUCLEOTIDE SEQUENCE [LARGE SCALE GENOMIC DNA]</scope>
    <source>
        <strain evidence="10 11">DSM 21352</strain>
    </source>
</reference>
<keyword evidence="10" id="KW-0830">Ubiquinone</keyword>
<evidence type="ECO:0000313" key="11">
    <source>
        <dbReference type="Proteomes" id="UP000255265"/>
    </source>
</evidence>
<comment type="catalytic activity">
    <reaction evidence="9">
        <text>a 5-methoxy-2-methyl-3-(all-trans-polyprenyl)benzene-1,4-diol + AH2 + O2 = a 3-demethylubiquinol + A + H2O</text>
        <dbReference type="Rhea" id="RHEA:50908"/>
        <dbReference type="Rhea" id="RHEA-COMP:10859"/>
        <dbReference type="Rhea" id="RHEA-COMP:10914"/>
        <dbReference type="ChEBI" id="CHEBI:13193"/>
        <dbReference type="ChEBI" id="CHEBI:15377"/>
        <dbReference type="ChEBI" id="CHEBI:15379"/>
        <dbReference type="ChEBI" id="CHEBI:17499"/>
        <dbReference type="ChEBI" id="CHEBI:84167"/>
        <dbReference type="ChEBI" id="CHEBI:84422"/>
        <dbReference type="EC" id="1.14.99.60"/>
    </reaction>
</comment>
<evidence type="ECO:0000256" key="4">
    <source>
        <dbReference type="ARBA" id="ARBA00022723"/>
    </source>
</evidence>
<evidence type="ECO:0000256" key="3">
    <source>
        <dbReference type="ARBA" id="ARBA00022688"/>
    </source>
</evidence>
<evidence type="ECO:0000256" key="2">
    <source>
        <dbReference type="ARBA" id="ARBA00022475"/>
    </source>
</evidence>
<comment type="subcellular location">
    <subcellularLocation>
        <location evidence="9">Cell membrane</location>
        <topology evidence="9">Peripheral membrane protein</topology>
    </subcellularLocation>
</comment>
<dbReference type="Proteomes" id="UP000255265">
    <property type="component" value="Unassembled WGS sequence"/>
</dbReference>
<dbReference type="SUPFAM" id="SSF47240">
    <property type="entry name" value="Ferritin-like"/>
    <property type="match status" value="1"/>
</dbReference>
<dbReference type="PANTHER" id="PTHR11237">
    <property type="entry name" value="COENZYME Q10 BIOSYNTHESIS PROTEIN 7"/>
    <property type="match status" value="1"/>
</dbReference>
<dbReference type="EC" id="1.14.99.60" evidence="9"/>
<comment type="caution">
    <text evidence="10">The sequence shown here is derived from an EMBL/GenBank/DDBJ whole genome shotgun (WGS) entry which is preliminary data.</text>
</comment>
<dbReference type="InterPro" id="IPR047809">
    <property type="entry name" value="COQ7_proteobact"/>
</dbReference>
<keyword evidence="8 9" id="KW-0472">Membrane</keyword>
<dbReference type="GO" id="GO:0006744">
    <property type="term" value="P:ubiquinone biosynthetic process"/>
    <property type="evidence" value="ECO:0007669"/>
    <property type="project" value="UniProtKB-UniRule"/>
</dbReference>
<evidence type="ECO:0000256" key="1">
    <source>
        <dbReference type="ARBA" id="ARBA00004749"/>
    </source>
</evidence>
<feature type="binding site" evidence="9">
    <location>
        <position position="41"/>
    </location>
    <ligand>
        <name>Fe cation</name>
        <dbReference type="ChEBI" id="CHEBI:24875"/>
        <label>1</label>
    </ligand>
</feature>
<keyword evidence="3 9" id="KW-0831">Ubiquinone biosynthesis</keyword>
<dbReference type="CDD" id="cd01042">
    <property type="entry name" value="DMQH"/>
    <property type="match status" value="1"/>
</dbReference>
<evidence type="ECO:0000313" key="10">
    <source>
        <dbReference type="EMBL" id="RDI27022.1"/>
    </source>
</evidence>
<dbReference type="AlphaFoldDB" id="A0A370FIN0"/>
<name>A0A370FIN0_9BURK</name>
<dbReference type="GO" id="GO:0005886">
    <property type="term" value="C:plasma membrane"/>
    <property type="evidence" value="ECO:0007669"/>
    <property type="project" value="UniProtKB-SubCell"/>
</dbReference>
<keyword evidence="7 9" id="KW-0503">Monooxygenase</keyword>
<feature type="binding site" evidence="9">
    <location>
        <position position="122"/>
    </location>
    <ligand>
        <name>Fe cation</name>
        <dbReference type="ChEBI" id="CHEBI:24875"/>
        <label>2</label>
    </ligand>
</feature>
<dbReference type="GO" id="GO:0046872">
    <property type="term" value="F:metal ion binding"/>
    <property type="evidence" value="ECO:0007669"/>
    <property type="project" value="UniProtKB-KW"/>
</dbReference>
<feature type="binding site" evidence="9">
    <location>
        <position position="122"/>
    </location>
    <ligand>
        <name>Fe cation</name>
        <dbReference type="ChEBI" id="CHEBI:24875"/>
        <label>1</label>
    </ligand>
</feature>
<feature type="binding site" evidence="9">
    <location>
        <position position="8"/>
    </location>
    <ligand>
        <name>Fe cation</name>
        <dbReference type="ChEBI" id="CHEBI:24875"/>
        <label>1</label>
    </ligand>
</feature>
<comment type="function">
    <text evidence="9">Catalyzes the hydroxylation of 2-nonaprenyl-3-methyl-6-methoxy-1,4-benzoquinol during ubiquinone biosynthesis.</text>
</comment>
<keyword evidence="2 9" id="KW-1003">Cell membrane</keyword>
<dbReference type="PANTHER" id="PTHR11237:SF4">
    <property type="entry name" value="5-DEMETHOXYUBIQUINONE HYDROXYLASE, MITOCHONDRIAL"/>
    <property type="match status" value="1"/>
</dbReference>
<evidence type="ECO:0000256" key="7">
    <source>
        <dbReference type="ARBA" id="ARBA00023033"/>
    </source>
</evidence>
<feature type="binding site" evidence="9">
    <location>
        <position position="38"/>
    </location>
    <ligand>
        <name>Fe cation</name>
        <dbReference type="ChEBI" id="CHEBI:24875"/>
        <label>2</label>
    </ligand>
</feature>
<protein>
    <recommendedName>
        <fullName evidence="9">3-demethoxyubiquinol 3-hydroxylase</fullName>
        <shortName evidence="9">DMQ hydroxylase</shortName>
        <ecNumber evidence="9">1.14.99.60</ecNumber>
    </recommendedName>
    <alternativeName>
        <fullName evidence="9">2-nonaprenyl-3-methyl-6-methoxy-1,4-benzoquinol hydroxylase</fullName>
    </alternativeName>
</protein>
<evidence type="ECO:0000256" key="8">
    <source>
        <dbReference type="ARBA" id="ARBA00023136"/>
    </source>
</evidence>
<dbReference type="Gene3D" id="1.20.1260.10">
    <property type="match status" value="1"/>
</dbReference>
<dbReference type="Pfam" id="PF03232">
    <property type="entry name" value="COQ7"/>
    <property type="match status" value="1"/>
</dbReference>
<evidence type="ECO:0000256" key="6">
    <source>
        <dbReference type="ARBA" id="ARBA00023004"/>
    </source>
</evidence>
<feature type="binding site" evidence="9">
    <location>
        <position position="90"/>
    </location>
    <ligand>
        <name>Fe cation</name>
        <dbReference type="ChEBI" id="CHEBI:24875"/>
        <label>2</label>
    </ligand>
</feature>
<dbReference type="InterPro" id="IPR012347">
    <property type="entry name" value="Ferritin-like"/>
</dbReference>
<keyword evidence="11" id="KW-1185">Reference proteome</keyword>
<feature type="binding site" evidence="9">
    <location>
        <position position="38"/>
    </location>
    <ligand>
        <name>Fe cation</name>
        <dbReference type="ChEBI" id="CHEBI:24875"/>
        <label>1</label>
    </ligand>
</feature>
<keyword evidence="4 9" id="KW-0479">Metal-binding</keyword>
<dbReference type="UniPathway" id="UPA00232"/>
<dbReference type="STRING" id="433924.NS331_24065"/>